<evidence type="ECO:0000256" key="2">
    <source>
        <dbReference type="SAM" id="MobiDB-lite"/>
    </source>
</evidence>
<keyword evidence="1" id="KW-0778">Tellurium resistance</keyword>
<proteinExistence type="predicted"/>
<dbReference type="InterPro" id="IPR003325">
    <property type="entry name" value="TerD"/>
</dbReference>
<organism evidence="4 5">
    <name type="scientific">Parachitinimonas caeni</name>
    <dbReference type="NCBI Taxonomy" id="3031301"/>
    <lineage>
        <taxon>Bacteria</taxon>
        <taxon>Pseudomonadati</taxon>
        <taxon>Pseudomonadota</taxon>
        <taxon>Betaproteobacteria</taxon>
        <taxon>Neisseriales</taxon>
        <taxon>Chitinibacteraceae</taxon>
        <taxon>Parachitinimonas</taxon>
    </lineage>
</organism>
<sequence length="395" mass="42109">MTTLTPGGNANLPEGEVSISIDFSPIAGADIDVSAFQLSASGKVRGDGDMCFYGQPSVSAGALRLAEATPGRVVFQLRPSGIDAAIEKIALTATIHENRARFEACSRLTVKVAGSSGEPLDAPIATQGMAETALILGEFYRRNEQWKFRLVAQGFTGGLAPLAQHFGVEVEAPAAAPAPVAAPTPAPAAPPPPTSSINLSKITLDKTKSTISLEKKADFGEIKINLNWNRGSSGGMFGFGKKKSVDLDLGCLFELQDGYKGAIQALGERFGAFESEPFIELLGDDRTGAVSEGEWLRINGKFWKDIKRVCVFAYIYEGAPDWKATDGVVTLYAPGQPPIEVKLNEEGGALGMCAVALLENDGGAVKVSREVRFFEAHPQLDDAYRWGIRWKVGSK</sequence>
<accession>A0ABT7E3N3</accession>
<feature type="region of interest" description="Disordered" evidence="2">
    <location>
        <begin position="178"/>
        <end position="197"/>
    </location>
</feature>
<comment type="caution">
    <text evidence="4">The sequence shown here is derived from an EMBL/GenBank/DDBJ whole genome shotgun (WGS) entry which is preliminary data.</text>
</comment>
<feature type="compositionally biased region" description="Pro residues" evidence="2">
    <location>
        <begin position="180"/>
        <end position="194"/>
    </location>
</feature>
<dbReference type="Proteomes" id="UP001172778">
    <property type="component" value="Unassembled WGS sequence"/>
</dbReference>
<evidence type="ECO:0000313" key="4">
    <source>
        <dbReference type="EMBL" id="MDK2126933.1"/>
    </source>
</evidence>
<dbReference type="CDD" id="cd06974">
    <property type="entry name" value="TerD_like"/>
    <property type="match status" value="2"/>
</dbReference>
<dbReference type="EMBL" id="JARRAF010000067">
    <property type="protein sequence ID" value="MDK2126933.1"/>
    <property type="molecule type" value="Genomic_DNA"/>
</dbReference>
<dbReference type="PIRSF" id="PIRSF037118">
    <property type="entry name" value="Tellurite_resistance_TerA"/>
    <property type="match status" value="1"/>
</dbReference>
<dbReference type="InterPro" id="IPR051324">
    <property type="entry name" value="Stress/Tellurium_Resist"/>
</dbReference>
<dbReference type="PANTHER" id="PTHR32097:SF3">
    <property type="entry name" value="TELLURITE RESISTANCE PROTEIN"/>
    <property type="match status" value="1"/>
</dbReference>
<dbReference type="RefSeq" id="WP_284103256.1">
    <property type="nucleotide sequence ID" value="NZ_JARRAF010000067.1"/>
</dbReference>
<dbReference type="PANTHER" id="PTHR32097">
    <property type="entry name" value="CAMP-BINDING PROTEIN 1-RELATED"/>
    <property type="match status" value="1"/>
</dbReference>
<reference evidence="4" key="1">
    <citation type="submission" date="2023-03" db="EMBL/GenBank/DDBJ databases">
        <title>Chitinimonas shenzhenensis gen. nov., sp. nov., a novel member of family Burkholderiaceae isolated from activated sludge collected in Shen Zhen, China.</title>
        <authorList>
            <person name="Wang X."/>
        </authorList>
    </citation>
    <scope>NUCLEOTIDE SEQUENCE</scope>
    <source>
        <strain evidence="4">DQS-5</strain>
    </source>
</reference>
<dbReference type="InterPro" id="IPR017115">
    <property type="entry name" value="Tellurite_resistance_TerA"/>
</dbReference>
<gene>
    <name evidence="4" type="ORF">PZA18_23085</name>
</gene>
<evidence type="ECO:0000313" key="5">
    <source>
        <dbReference type="Proteomes" id="UP001172778"/>
    </source>
</evidence>
<feature type="domain" description="TerD" evidence="3">
    <location>
        <begin position="4"/>
        <end position="166"/>
    </location>
</feature>
<name>A0ABT7E3N3_9NEIS</name>
<evidence type="ECO:0000256" key="1">
    <source>
        <dbReference type="ARBA" id="ARBA00022686"/>
    </source>
</evidence>
<dbReference type="Pfam" id="PF02342">
    <property type="entry name" value="TerD"/>
    <property type="match status" value="1"/>
</dbReference>
<protein>
    <submittedName>
        <fullName evidence="4">TerD family protein</fullName>
    </submittedName>
</protein>
<evidence type="ECO:0000259" key="3">
    <source>
        <dbReference type="Pfam" id="PF02342"/>
    </source>
</evidence>
<dbReference type="Gene3D" id="2.60.60.30">
    <property type="entry name" value="sav2460 like domains"/>
    <property type="match status" value="2"/>
</dbReference>
<keyword evidence="5" id="KW-1185">Reference proteome</keyword>